<feature type="transmembrane region" description="Helical" evidence="6">
    <location>
        <begin position="180"/>
        <end position="203"/>
    </location>
</feature>
<dbReference type="GO" id="GO:0016020">
    <property type="term" value="C:membrane"/>
    <property type="evidence" value="ECO:0007669"/>
    <property type="project" value="UniProtKB-SubCell"/>
</dbReference>
<evidence type="ECO:0000313" key="8">
    <source>
        <dbReference type="EMBL" id="KAK0175530.1"/>
    </source>
</evidence>
<evidence type="ECO:0000313" key="9">
    <source>
        <dbReference type="Proteomes" id="UP001168972"/>
    </source>
</evidence>
<keyword evidence="3 6" id="KW-1133">Transmembrane helix</keyword>
<dbReference type="InterPro" id="IPR005829">
    <property type="entry name" value="Sugar_transporter_CS"/>
</dbReference>
<accession>A0AA39FTF5</accession>
<dbReference type="FunFam" id="1.20.1250.20:FF:000249">
    <property type="entry name" value="facilitated trehalose transporter Tret1"/>
    <property type="match status" value="1"/>
</dbReference>
<evidence type="ECO:0000256" key="4">
    <source>
        <dbReference type="ARBA" id="ARBA00023136"/>
    </source>
</evidence>
<name>A0AA39FTF5_MICHY</name>
<keyword evidence="4 6" id="KW-0472">Membrane</keyword>
<organism evidence="8 9">
    <name type="scientific">Microctonus hyperodae</name>
    <name type="common">Parasitoid wasp</name>
    <dbReference type="NCBI Taxonomy" id="165561"/>
    <lineage>
        <taxon>Eukaryota</taxon>
        <taxon>Metazoa</taxon>
        <taxon>Ecdysozoa</taxon>
        <taxon>Arthropoda</taxon>
        <taxon>Hexapoda</taxon>
        <taxon>Insecta</taxon>
        <taxon>Pterygota</taxon>
        <taxon>Neoptera</taxon>
        <taxon>Endopterygota</taxon>
        <taxon>Hymenoptera</taxon>
        <taxon>Apocrita</taxon>
        <taxon>Ichneumonoidea</taxon>
        <taxon>Braconidae</taxon>
        <taxon>Euphorinae</taxon>
        <taxon>Microctonus</taxon>
    </lineage>
</organism>
<dbReference type="InterPro" id="IPR020846">
    <property type="entry name" value="MFS_dom"/>
</dbReference>
<dbReference type="InterPro" id="IPR003663">
    <property type="entry name" value="Sugar/inositol_transpt"/>
</dbReference>
<keyword evidence="5" id="KW-0325">Glycoprotein</keyword>
<dbReference type="PRINTS" id="PR00171">
    <property type="entry name" value="SUGRTRNSPORT"/>
</dbReference>
<feature type="transmembrane region" description="Helical" evidence="6">
    <location>
        <begin position="209"/>
        <end position="227"/>
    </location>
</feature>
<keyword evidence="9" id="KW-1185">Reference proteome</keyword>
<feature type="transmembrane region" description="Helical" evidence="6">
    <location>
        <begin position="451"/>
        <end position="471"/>
    </location>
</feature>
<evidence type="ECO:0000256" key="5">
    <source>
        <dbReference type="ARBA" id="ARBA00023180"/>
    </source>
</evidence>
<proteinExistence type="predicted"/>
<dbReference type="Pfam" id="PF00083">
    <property type="entry name" value="Sugar_tr"/>
    <property type="match status" value="1"/>
</dbReference>
<gene>
    <name evidence="8" type="ORF">PV327_009275</name>
</gene>
<dbReference type="Proteomes" id="UP001168972">
    <property type="component" value="Unassembled WGS sequence"/>
</dbReference>
<dbReference type="InterPro" id="IPR005828">
    <property type="entry name" value="MFS_sugar_transport-like"/>
</dbReference>
<comment type="subcellular location">
    <subcellularLocation>
        <location evidence="1">Membrane</location>
        <topology evidence="1">Multi-pass membrane protein</topology>
    </subcellularLocation>
</comment>
<dbReference type="PROSITE" id="PS50850">
    <property type="entry name" value="MFS"/>
    <property type="match status" value="1"/>
</dbReference>
<comment type="caution">
    <text evidence="8">The sequence shown here is derived from an EMBL/GenBank/DDBJ whole genome shotgun (WGS) entry which is preliminary data.</text>
</comment>
<dbReference type="AlphaFoldDB" id="A0AA39FTF5"/>
<sequence length="541" mass="61321">MDDNKNTLEDNLKLNCNNINNEEIEMNSRNLLSDKTEIKKNYEPAWHDVLPQVIASCISFGIVIQAGVNMAYSTVLIDGLSSNKSDIAIDTTQTAWITSLVTLSTPIGSLMAGPLMDNYGRKRICIATCFPIILSWIFLSFTKSIIIIFIARILGGIGSGLTTVSLVYTMEITHPRVRGMLLCVNSIAVAFGILLSCLLALFLNWREMAMFFIALNILIFFALIFIIPESPYWLVYFANDDRNERDKKIHKSLKFLNPKPMIYEQEYSRIQEINCLRQQSKAKSLCDIFKNENWKIMTTPNVYKPLILLILIILAQQLSGTYVVIFYAISVFRNIGGEFNNGLNEYGALLLLGIIRFVTSIITAFLSRSIGRRTLCITSGIGMTISMFIAAIYLYTMLLIDENNQLMMILTEHKWILLCVILFYVFTSSFGFAVIPWTLIGELLPISFRGIGGGFMVSFAYIVMFIVVQNYPNAIVTLGPENIFLFFGIMSLIGTIIIHYFLPETLGKSLIEIEKYFSTDKYLKIIRNNSNNNYCLQQIKI</sequence>
<keyword evidence="2 6" id="KW-0812">Transmembrane</keyword>
<evidence type="ECO:0000256" key="1">
    <source>
        <dbReference type="ARBA" id="ARBA00004141"/>
    </source>
</evidence>
<dbReference type="PANTHER" id="PTHR48021">
    <property type="match status" value="1"/>
</dbReference>
<evidence type="ECO:0000256" key="3">
    <source>
        <dbReference type="ARBA" id="ARBA00022989"/>
    </source>
</evidence>
<reference evidence="8" key="2">
    <citation type="submission" date="2023-03" db="EMBL/GenBank/DDBJ databases">
        <authorList>
            <person name="Inwood S.N."/>
            <person name="Skelly J.G."/>
            <person name="Guhlin J."/>
            <person name="Harrop T.W.R."/>
            <person name="Goldson S.G."/>
            <person name="Dearden P.K."/>
        </authorList>
    </citation>
    <scope>NUCLEOTIDE SEQUENCE</scope>
    <source>
        <strain evidence="8">Lincoln</strain>
        <tissue evidence="8">Whole body</tissue>
    </source>
</reference>
<feature type="transmembrane region" description="Helical" evidence="6">
    <location>
        <begin position="145"/>
        <end position="168"/>
    </location>
</feature>
<feature type="transmembrane region" description="Helical" evidence="6">
    <location>
        <begin position="306"/>
        <end position="329"/>
    </location>
</feature>
<feature type="transmembrane region" description="Helical" evidence="6">
    <location>
        <begin position="374"/>
        <end position="395"/>
    </location>
</feature>
<reference evidence="8" key="1">
    <citation type="journal article" date="2023" name="bioRxiv">
        <title>Scaffold-level genome assemblies of two parasitoid biocontrol wasps reveal the parthenogenesis mechanism and an associated novel virus.</title>
        <authorList>
            <person name="Inwood S."/>
            <person name="Skelly J."/>
            <person name="Guhlin J."/>
            <person name="Harrop T."/>
            <person name="Goldson S."/>
            <person name="Dearden P."/>
        </authorList>
    </citation>
    <scope>NUCLEOTIDE SEQUENCE</scope>
    <source>
        <strain evidence="8">Lincoln</strain>
        <tissue evidence="8">Whole body</tissue>
    </source>
</reference>
<dbReference type="PANTHER" id="PTHR48021:SF32">
    <property type="entry name" value="FACILITATED TREHALOSE TRANSPORTER TRET1-2 HOMOLOG-LIKE PROTEIN"/>
    <property type="match status" value="1"/>
</dbReference>
<dbReference type="Gene3D" id="1.20.1250.20">
    <property type="entry name" value="MFS general substrate transporter like domains"/>
    <property type="match status" value="1"/>
</dbReference>
<dbReference type="GO" id="GO:0022857">
    <property type="term" value="F:transmembrane transporter activity"/>
    <property type="evidence" value="ECO:0007669"/>
    <property type="project" value="InterPro"/>
</dbReference>
<feature type="domain" description="Major facilitator superfamily (MFS) profile" evidence="7">
    <location>
        <begin position="58"/>
        <end position="506"/>
    </location>
</feature>
<evidence type="ECO:0000256" key="2">
    <source>
        <dbReference type="ARBA" id="ARBA00022692"/>
    </source>
</evidence>
<dbReference type="SUPFAM" id="SSF103473">
    <property type="entry name" value="MFS general substrate transporter"/>
    <property type="match status" value="1"/>
</dbReference>
<dbReference type="InterPro" id="IPR050549">
    <property type="entry name" value="MFS_Trehalose_Transporter"/>
</dbReference>
<dbReference type="EMBL" id="JAQQBR010000005">
    <property type="protein sequence ID" value="KAK0175530.1"/>
    <property type="molecule type" value="Genomic_DNA"/>
</dbReference>
<protein>
    <recommendedName>
        <fullName evidence="7">Major facilitator superfamily (MFS) profile domain-containing protein</fullName>
    </recommendedName>
</protein>
<feature type="transmembrane region" description="Helical" evidence="6">
    <location>
        <begin position="415"/>
        <end position="439"/>
    </location>
</feature>
<feature type="transmembrane region" description="Helical" evidence="6">
    <location>
        <begin position="124"/>
        <end position="139"/>
    </location>
</feature>
<dbReference type="PROSITE" id="PS00216">
    <property type="entry name" value="SUGAR_TRANSPORT_1"/>
    <property type="match status" value="1"/>
</dbReference>
<feature type="transmembrane region" description="Helical" evidence="6">
    <location>
        <begin position="483"/>
        <end position="502"/>
    </location>
</feature>
<feature type="transmembrane region" description="Helical" evidence="6">
    <location>
        <begin position="349"/>
        <end position="367"/>
    </location>
</feature>
<feature type="transmembrane region" description="Helical" evidence="6">
    <location>
        <begin position="93"/>
        <end position="112"/>
    </location>
</feature>
<evidence type="ECO:0000259" key="7">
    <source>
        <dbReference type="PROSITE" id="PS50850"/>
    </source>
</evidence>
<feature type="transmembrane region" description="Helical" evidence="6">
    <location>
        <begin position="49"/>
        <end position="73"/>
    </location>
</feature>
<dbReference type="InterPro" id="IPR036259">
    <property type="entry name" value="MFS_trans_sf"/>
</dbReference>
<evidence type="ECO:0000256" key="6">
    <source>
        <dbReference type="SAM" id="Phobius"/>
    </source>
</evidence>